<dbReference type="InterPro" id="IPR001989">
    <property type="entry name" value="Radical_activat_CS"/>
</dbReference>
<dbReference type="SFLD" id="SFLDS00029">
    <property type="entry name" value="Radical_SAM"/>
    <property type="match status" value="1"/>
</dbReference>
<sequence length="250" mass="28221">MPDKSPLKARIHSFESCGTVDGPGIRSVVFFQGCLMRCKYCHNRDTWDRSNGQETTVEELMKEVKSYRPYFNATGGGLTATGGEPLLQPEFVRDLFQAAQADGIHSCLDTNGFTQKSVDIIDQVLDATDLVMLDIKHMDNNIHQDLIGVPNARVLSFAQHLQQRGQKTWIRYVVVPSYNDDEKSAHRLGEFLKGMDNIEKIEILPYHQLGEHKWETLGFDYQLKGVAAPSKESLNKLKAIFESYGHQVSC</sequence>
<dbReference type="SFLD" id="SFLDG01118">
    <property type="entry name" value="activating_enzymes__group_2"/>
    <property type="match status" value="1"/>
</dbReference>
<evidence type="ECO:0000256" key="2">
    <source>
        <dbReference type="ARBA" id="ARBA00004496"/>
    </source>
</evidence>
<dbReference type="PIRSF" id="PIRSF000371">
    <property type="entry name" value="PFL_act_enz"/>
    <property type="match status" value="1"/>
</dbReference>
<dbReference type="GO" id="GO:0043365">
    <property type="term" value="F:[formate-C-acetyltransferase]-activating enzyme activity"/>
    <property type="evidence" value="ECO:0007669"/>
    <property type="project" value="UniProtKB-EC"/>
</dbReference>
<dbReference type="Pfam" id="PF04055">
    <property type="entry name" value="Radical_SAM"/>
    <property type="match status" value="1"/>
</dbReference>
<keyword evidence="10" id="KW-0408">Iron</keyword>
<evidence type="ECO:0000256" key="8">
    <source>
        <dbReference type="ARBA" id="ARBA00022723"/>
    </source>
</evidence>
<dbReference type="NCBIfam" id="TIGR02494">
    <property type="entry name" value="PFLE_PFLC"/>
    <property type="match status" value="1"/>
</dbReference>
<dbReference type="InterPro" id="IPR013785">
    <property type="entry name" value="Aldolase_TIM"/>
</dbReference>
<evidence type="ECO:0000256" key="3">
    <source>
        <dbReference type="ARBA" id="ARBA00009777"/>
    </source>
</evidence>
<dbReference type="PANTHER" id="PTHR30352">
    <property type="entry name" value="PYRUVATE FORMATE-LYASE-ACTIVATING ENZYME"/>
    <property type="match status" value="1"/>
</dbReference>
<accession>A0A3B0WAJ6</accession>
<dbReference type="NCBIfam" id="NF008356">
    <property type="entry name" value="PRK11145.1"/>
    <property type="match status" value="1"/>
</dbReference>
<keyword evidence="6" id="KW-0963">Cytoplasm</keyword>
<keyword evidence="5" id="KW-0004">4Fe-4S</keyword>
<dbReference type="InterPro" id="IPR040074">
    <property type="entry name" value="BssD/PflA/YjjW"/>
</dbReference>
<dbReference type="GO" id="GO:0006006">
    <property type="term" value="P:glucose metabolic process"/>
    <property type="evidence" value="ECO:0007669"/>
    <property type="project" value="UniProtKB-KW"/>
</dbReference>
<dbReference type="CDD" id="cd01335">
    <property type="entry name" value="Radical_SAM"/>
    <property type="match status" value="1"/>
</dbReference>
<evidence type="ECO:0000256" key="1">
    <source>
        <dbReference type="ARBA" id="ARBA00001966"/>
    </source>
</evidence>
<evidence type="ECO:0000259" key="13">
    <source>
        <dbReference type="PROSITE" id="PS51918"/>
    </source>
</evidence>
<protein>
    <recommendedName>
        <fullName evidence="4">[formate-C-acetyltransferase]-activating enzyme</fullName>
        <ecNumber evidence="4">1.97.1.4</ecNumber>
    </recommendedName>
</protein>
<reference evidence="14" key="1">
    <citation type="submission" date="2018-06" db="EMBL/GenBank/DDBJ databases">
        <authorList>
            <person name="Zhirakovskaya E."/>
        </authorList>
    </citation>
    <scope>NUCLEOTIDE SEQUENCE</scope>
</reference>
<evidence type="ECO:0000256" key="10">
    <source>
        <dbReference type="ARBA" id="ARBA00023004"/>
    </source>
</evidence>
<keyword evidence="9 14" id="KW-0560">Oxidoreductase</keyword>
<proteinExistence type="inferred from homology"/>
<evidence type="ECO:0000256" key="11">
    <source>
        <dbReference type="ARBA" id="ARBA00023014"/>
    </source>
</evidence>
<keyword evidence="14" id="KW-0670">Pyruvate</keyword>
<dbReference type="PROSITE" id="PS01087">
    <property type="entry name" value="RADICAL_ACTIVATING"/>
    <property type="match status" value="1"/>
</dbReference>
<name>A0A3B0WAJ6_9ZZZZ</name>
<evidence type="ECO:0000256" key="9">
    <source>
        <dbReference type="ARBA" id="ARBA00023002"/>
    </source>
</evidence>
<dbReference type="PROSITE" id="PS51918">
    <property type="entry name" value="RADICAL_SAM"/>
    <property type="match status" value="1"/>
</dbReference>
<evidence type="ECO:0000256" key="7">
    <source>
        <dbReference type="ARBA" id="ARBA00022691"/>
    </source>
</evidence>
<keyword evidence="7" id="KW-0949">S-adenosyl-L-methionine</keyword>
<evidence type="ECO:0000256" key="6">
    <source>
        <dbReference type="ARBA" id="ARBA00022490"/>
    </source>
</evidence>
<dbReference type="SFLD" id="SFLDF00278">
    <property type="entry name" value="pyruvate_formate-lyase_activas"/>
    <property type="match status" value="1"/>
</dbReference>
<dbReference type="GO" id="GO:0051539">
    <property type="term" value="F:4 iron, 4 sulfur cluster binding"/>
    <property type="evidence" value="ECO:0007669"/>
    <property type="project" value="UniProtKB-KW"/>
</dbReference>
<dbReference type="InterPro" id="IPR058240">
    <property type="entry name" value="rSAM_sf"/>
</dbReference>
<dbReference type="GO" id="GO:0005737">
    <property type="term" value="C:cytoplasm"/>
    <property type="evidence" value="ECO:0007669"/>
    <property type="project" value="UniProtKB-SubCell"/>
</dbReference>
<dbReference type="SUPFAM" id="SSF102114">
    <property type="entry name" value="Radical SAM enzymes"/>
    <property type="match status" value="1"/>
</dbReference>
<dbReference type="InterPro" id="IPR034465">
    <property type="entry name" value="Pyruvate_for-lyase_activase"/>
</dbReference>
<dbReference type="SFLD" id="SFLDG01066">
    <property type="entry name" value="organic_radical-activating_enz"/>
    <property type="match status" value="1"/>
</dbReference>
<organism evidence="14">
    <name type="scientific">hydrothermal vent metagenome</name>
    <dbReference type="NCBI Taxonomy" id="652676"/>
    <lineage>
        <taxon>unclassified sequences</taxon>
        <taxon>metagenomes</taxon>
        <taxon>ecological metagenomes</taxon>
    </lineage>
</organism>
<comment type="similarity">
    <text evidence="3">Belongs to the organic radical-activating enzymes family.</text>
</comment>
<evidence type="ECO:0000256" key="5">
    <source>
        <dbReference type="ARBA" id="ARBA00022485"/>
    </source>
</evidence>
<dbReference type="GO" id="GO:0046872">
    <property type="term" value="F:metal ion binding"/>
    <property type="evidence" value="ECO:0007669"/>
    <property type="project" value="UniProtKB-KW"/>
</dbReference>
<comment type="subcellular location">
    <subcellularLocation>
        <location evidence="2">Cytoplasm</location>
    </subcellularLocation>
</comment>
<keyword evidence="8" id="KW-0479">Metal-binding</keyword>
<dbReference type="NCBIfam" id="TIGR02493">
    <property type="entry name" value="PFLA"/>
    <property type="match status" value="1"/>
</dbReference>
<evidence type="ECO:0000313" key="14">
    <source>
        <dbReference type="EMBL" id="VAW47697.1"/>
    </source>
</evidence>
<evidence type="ECO:0000256" key="12">
    <source>
        <dbReference type="ARBA" id="ARBA00047533"/>
    </source>
</evidence>
<dbReference type="AlphaFoldDB" id="A0A3B0WAJ6"/>
<dbReference type="InterPro" id="IPR012838">
    <property type="entry name" value="PFL1_activating"/>
</dbReference>
<dbReference type="GO" id="GO:0016829">
    <property type="term" value="F:lyase activity"/>
    <property type="evidence" value="ECO:0007669"/>
    <property type="project" value="UniProtKB-KW"/>
</dbReference>
<dbReference type="InterPro" id="IPR007197">
    <property type="entry name" value="rSAM"/>
</dbReference>
<evidence type="ECO:0000256" key="4">
    <source>
        <dbReference type="ARBA" id="ARBA00012303"/>
    </source>
</evidence>
<dbReference type="EMBL" id="UOFB01000215">
    <property type="protein sequence ID" value="VAW47697.1"/>
    <property type="molecule type" value="Genomic_DNA"/>
</dbReference>
<gene>
    <name evidence="14" type="ORF">MNBD_GAMMA04-649</name>
</gene>
<comment type="catalytic activity">
    <reaction evidence="12">
        <text>glycyl-[formate C-acetyltransferase] + reduced [flavodoxin] + S-adenosyl-L-methionine = glycin-2-yl radical-[formate C-acetyltransferase] + semiquinone [flavodoxin] + 5'-deoxyadenosine + L-methionine + H(+)</text>
        <dbReference type="Rhea" id="RHEA:19225"/>
        <dbReference type="Rhea" id="RHEA-COMP:10622"/>
        <dbReference type="Rhea" id="RHEA-COMP:12190"/>
        <dbReference type="Rhea" id="RHEA-COMP:12191"/>
        <dbReference type="Rhea" id="RHEA-COMP:14480"/>
        <dbReference type="ChEBI" id="CHEBI:15378"/>
        <dbReference type="ChEBI" id="CHEBI:17319"/>
        <dbReference type="ChEBI" id="CHEBI:29947"/>
        <dbReference type="ChEBI" id="CHEBI:32722"/>
        <dbReference type="ChEBI" id="CHEBI:57618"/>
        <dbReference type="ChEBI" id="CHEBI:57844"/>
        <dbReference type="ChEBI" id="CHEBI:59789"/>
        <dbReference type="ChEBI" id="CHEBI:140311"/>
        <dbReference type="EC" id="1.97.1.4"/>
    </reaction>
</comment>
<comment type="cofactor">
    <cofactor evidence="1">
        <name>[4Fe-4S] cluster</name>
        <dbReference type="ChEBI" id="CHEBI:49883"/>
    </cofactor>
</comment>
<dbReference type="PANTHER" id="PTHR30352:SF5">
    <property type="entry name" value="PYRUVATE FORMATE-LYASE 1-ACTIVATING ENZYME"/>
    <property type="match status" value="1"/>
</dbReference>
<keyword evidence="11" id="KW-0411">Iron-sulfur</keyword>
<keyword evidence="14" id="KW-0456">Lyase</keyword>
<dbReference type="InterPro" id="IPR034457">
    <property type="entry name" value="Organic_radical-activating"/>
</dbReference>
<dbReference type="InterPro" id="IPR012839">
    <property type="entry name" value="Organic_radical_activase"/>
</dbReference>
<dbReference type="SFLD" id="SFLDG01067">
    <property type="entry name" value="SPASM/twitch_domain_containing"/>
    <property type="match status" value="1"/>
</dbReference>
<dbReference type="EC" id="1.97.1.4" evidence="4"/>
<dbReference type="Gene3D" id="3.20.20.70">
    <property type="entry name" value="Aldolase class I"/>
    <property type="match status" value="1"/>
</dbReference>
<feature type="domain" description="Radical SAM core" evidence="13">
    <location>
        <begin position="20"/>
        <end position="247"/>
    </location>
</feature>